<proteinExistence type="predicted"/>
<organism evidence="1">
    <name type="scientific">bioreactor metagenome</name>
    <dbReference type="NCBI Taxonomy" id="1076179"/>
    <lineage>
        <taxon>unclassified sequences</taxon>
        <taxon>metagenomes</taxon>
        <taxon>ecological metagenomes</taxon>
    </lineage>
</organism>
<reference evidence="1" key="1">
    <citation type="submission" date="2019-08" db="EMBL/GenBank/DDBJ databases">
        <authorList>
            <person name="Kucharzyk K."/>
            <person name="Murdoch R.W."/>
            <person name="Higgins S."/>
            <person name="Loffler F."/>
        </authorList>
    </citation>
    <scope>NUCLEOTIDE SEQUENCE</scope>
</reference>
<accession>A0A645B891</accession>
<name>A0A645B891_9ZZZZ</name>
<comment type="caution">
    <text evidence="1">The sequence shown here is derived from an EMBL/GenBank/DDBJ whole genome shotgun (WGS) entry which is preliminary data.</text>
</comment>
<protein>
    <submittedName>
        <fullName evidence="1">Uncharacterized protein</fullName>
    </submittedName>
</protein>
<sequence>MQLRRALRLRCSADEPRARVVVHVPRRFGQNRLKRFVHRVQHFRRTSIVARQINSLALPAGKARQLLQKEPWLRLTEAIDGLLDVAHEKQVVPAGDPVEYRLLHAIAILIFVHGDPAKLRAVFLRNRFVSERFQRQMLKVVVVQRIRRAFGFGVLPLEAPRNLHERANRPAGMPQHSERVRPFAGKALELFLDEILARRARILSRLFLQLRRSARKAKGGVLHAQKRRAIGVVSLCQQQRAIAGEVVVQHADDARPFGRERVPRE</sequence>
<gene>
    <name evidence="1" type="ORF">SDC9_104743</name>
</gene>
<dbReference type="EMBL" id="VSSQ01016506">
    <property type="protein sequence ID" value="MPM57914.1"/>
    <property type="molecule type" value="Genomic_DNA"/>
</dbReference>
<dbReference type="AlphaFoldDB" id="A0A645B891"/>
<evidence type="ECO:0000313" key="1">
    <source>
        <dbReference type="EMBL" id="MPM57914.1"/>
    </source>
</evidence>